<reference evidence="1" key="1">
    <citation type="submission" date="2020-03" db="EMBL/GenBank/DDBJ databases">
        <title>The deep terrestrial virosphere.</title>
        <authorList>
            <person name="Holmfeldt K."/>
            <person name="Nilsson E."/>
            <person name="Simone D."/>
            <person name="Lopez-Fernandez M."/>
            <person name="Wu X."/>
            <person name="de Brujin I."/>
            <person name="Lundin D."/>
            <person name="Andersson A."/>
            <person name="Bertilsson S."/>
            <person name="Dopson M."/>
        </authorList>
    </citation>
    <scope>NUCLEOTIDE SEQUENCE</scope>
    <source>
        <strain evidence="1">MM415A00253</strain>
    </source>
</reference>
<dbReference type="PROSITE" id="PS51257">
    <property type="entry name" value="PROKAR_LIPOPROTEIN"/>
    <property type="match status" value="1"/>
</dbReference>
<organism evidence="1">
    <name type="scientific">viral metagenome</name>
    <dbReference type="NCBI Taxonomy" id="1070528"/>
    <lineage>
        <taxon>unclassified sequences</taxon>
        <taxon>metagenomes</taxon>
        <taxon>organismal metagenomes</taxon>
    </lineage>
</organism>
<evidence type="ECO:0000313" key="1">
    <source>
        <dbReference type="EMBL" id="QJA83758.1"/>
    </source>
</evidence>
<proteinExistence type="predicted"/>
<sequence length="109" mass="12390">MLRKHVNDSLSLLSVLAACVLIERRRGYFCRNDLYLLDFKGNKKLINMIFTIIKQKEYAEIGGVLPGKGHAYIYNVSERGYAVLSTAAVIVDQVFSFYRALPGRFAKLK</sequence>
<dbReference type="EMBL" id="MT142517">
    <property type="protein sequence ID" value="QJA83758.1"/>
    <property type="molecule type" value="Genomic_DNA"/>
</dbReference>
<gene>
    <name evidence="1" type="ORF">MM415A00253_0006</name>
</gene>
<accession>A0A6M3KR23</accession>
<name>A0A6M3KR23_9ZZZZ</name>
<dbReference type="AlphaFoldDB" id="A0A6M3KR23"/>
<protein>
    <submittedName>
        <fullName evidence="1">Uncharacterized protein</fullName>
    </submittedName>
</protein>